<comment type="caution">
    <text evidence="3">The sequence shown here is derived from an EMBL/GenBank/DDBJ whole genome shotgun (WGS) entry which is preliminary data.</text>
</comment>
<accession>A0AAV4HZR8</accession>
<feature type="region of interest" description="Disordered" evidence="1">
    <location>
        <begin position="152"/>
        <end position="310"/>
    </location>
</feature>
<protein>
    <submittedName>
        <fullName evidence="3">R3H and coiled-coil domain-containing protein 1-like</fullName>
    </submittedName>
</protein>
<dbReference type="Gene3D" id="3.30.1370.50">
    <property type="entry name" value="R3H-like domain"/>
    <property type="match status" value="1"/>
</dbReference>
<sequence>MFHLKDAYGAVNWSYKFISIISDVATDKWCVISQVRVIIIIKNEEDKKASEAQVLKSTLANFINQFLTSHQEEFTENILTDVGHFYKQSNDYRVLLFPPLCNFNRLLIHKTVEAHFSELSTFSIGRGRSRRTVVVFRTTLERAGTNIQLMSEQNSHLGRSHGRGRGKNMTPNERVAQWVNQREMRRMNKERWSNKSQVNTESEEQVSVESEEKCDNSMEDSHETQGTDELNEREKSKLKQTPQAQLYIPPSLRKKKGQKMSSNDDNDQSLTFSNQRKVKDTSENVADEAAFKQLPLNRPKGRGRGRKPEVEVYVPRALRTTQKHYKEVISPSQVSENFKSNQDDHTEANNSNSSQVCNGSEASFSADHHSNEDIKDHISRDSNNSFCSAESSSEGLTDMPRDPQVLEGSGDIKNFDKPSGLDVPHASSGCNYTFEFYDPAIVAFMPPAPVAKETDKDHSCKPTIPIENSYHSVSDQSYSEKGEISIACLDESKPVNTSFNADISSPLLKDSVTVASAATYSPVLQEELKHTDSKSSLIPQDAIVEAAEIKAPELLSAPAPQNTPSMEVEPCQNKTNPATVEEESEEDSWDTMFDDNGDCLDESLMDELTKTVGKVEITKPTINYLKYEPKEPDMDMQALGHVVEIYDFSPELATHDIISAFRDFA</sequence>
<dbReference type="InterPro" id="IPR036867">
    <property type="entry name" value="R3H_dom_sf"/>
</dbReference>
<proteinExistence type="predicted"/>
<feature type="compositionally biased region" description="Polar residues" evidence="1">
    <location>
        <begin position="330"/>
        <end position="340"/>
    </location>
</feature>
<feature type="region of interest" description="Disordered" evidence="1">
    <location>
        <begin position="323"/>
        <end position="417"/>
    </location>
</feature>
<dbReference type="SUPFAM" id="SSF82708">
    <property type="entry name" value="R3H domain"/>
    <property type="match status" value="1"/>
</dbReference>
<gene>
    <name evidence="3" type="ORF">ElyMa_001120600</name>
</gene>
<feature type="domain" description="R3H" evidence="2">
    <location>
        <begin position="72"/>
        <end position="138"/>
    </location>
</feature>
<dbReference type="PROSITE" id="PS51061">
    <property type="entry name" value="R3H"/>
    <property type="match status" value="1"/>
</dbReference>
<dbReference type="GO" id="GO:0003676">
    <property type="term" value="F:nucleic acid binding"/>
    <property type="evidence" value="ECO:0007669"/>
    <property type="project" value="UniProtKB-UniRule"/>
</dbReference>
<feature type="compositionally biased region" description="Polar residues" evidence="1">
    <location>
        <begin position="259"/>
        <end position="275"/>
    </location>
</feature>
<evidence type="ECO:0000256" key="1">
    <source>
        <dbReference type="SAM" id="MobiDB-lite"/>
    </source>
</evidence>
<dbReference type="AlphaFoldDB" id="A0AAV4HZR8"/>
<dbReference type="PANTHER" id="PTHR21678">
    <property type="entry name" value="GROWTH INHIBITION AND DIFFERENTIATION RELATED PROTEIN 88"/>
    <property type="match status" value="1"/>
</dbReference>
<feature type="compositionally biased region" description="Basic and acidic residues" evidence="1">
    <location>
        <begin position="366"/>
        <end position="380"/>
    </location>
</feature>
<dbReference type="InterPro" id="IPR039884">
    <property type="entry name" value="R3HC1/R3HCL"/>
</dbReference>
<feature type="compositionally biased region" description="Basic and acidic residues" evidence="1">
    <location>
        <begin position="182"/>
        <end position="193"/>
    </location>
</feature>
<feature type="compositionally biased region" description="Low complexity" evidence="1">
    <location>
        <begin position="382"/>
        <end position="394"/>
    </location>
</feature>
<evidence type="ECO:0000313" key="3">
    <source>
        <dbReference type="EMBL" id="GFS02349.1"/>
    </source>
</evidence>
<name>A0AAV4HZR8_9GAST</name>
<evidence type="ECO:0000313" key="4">
    <source>
        <dbReference type="Proteomes" id="UP000762676"/>
    </source>
</evidence>
<feature type="compositionally biased region" description="Polar residues" evidence="1">
    <location>
        <begin position="348"/>
        <end position="363"/>
    </location>
</feature>
<feature type="region of interest" description="Disordered" evidence="1">
    <location>
        <begin position="558"/>
        <end position="586"/>
    </location>
</feature>
<feature type="compositionally biased region" description="Basic and acidic residues" evidence="1">
    <location>
        <begin position="210"/>
        <end position="237"/>
    </location>
</feature>
<dbReference type="Pfam" id="PF01424">
    <property type="entry name" value="R3H"/>
    <property type="match status" value="1"/>
</dbReference>
<dbReference type="Proteomes" id="UP000762676">
    <property type="component" value="Unassembled WGS sequence"/>
</dbReference>
<reference evidence="3 4" key="1">
    <citation type="journal article" date="2021" name="Elife">
        <title>Chloroplast acquisition without the gene transfer in kleptoplastic sea slugs, Plakobranchus ocellatus.</title>
        <authorList>
            <person name="Maeda T."/>
            <person name="Takahashi S."/>
            <person name="Yoshida T."/>
            <person name="Shimamura S."/>
            <person name="Takaki Y."/>
            <person name="Nagai Y."/>
            <person name="Toyoda A."/>
            <person name="Suzuki Y."/>
            <person name="Arimoto A."/>
            <person name="Ishii H."/>
            <person name="Satoh N."/>
            <person name="Nishiyama T."/>
            <person name="Hasebe M."/>
            <person name="Maruyama T."/>
            <person name="Minagawa J."/>
            <person name="Obokata J."/>
            <person name="Shigenobu S."/>
        </authorList>
    </citation>
    <scope>NUCLEOTIDE SEQUENCE [LARGE SCALE GENOMIC DNA]</scope>
</reference>
<dbReference type="EMBL" id="BMAT01002238">
    <property type="protein sequence ID" value="GFS02349.1"/>
    <property type="molecule type" value="Genomic_DNA"/>
</dbReference>
<dbReference type="PANTHER" id="PTHR21678:SF0">
    <property type="entry name" value="C3H1-TYPE DOMAIN-CONTAINING PROTEIN"/>
    <property type="match status" value="1"/>
</dbReference>
<dbReference type="InterPro" id="IPR001374">
    <property type="entry name" value="R3H_dom"/>
</dbReference>
<evidence type="ECO:0000259" key="2">
    <source>
        <dbReference type="PROSITE" id="PS51061"/>
    </source>
</evidence>
<organism evidence="3 4">
    <name type="scientific">Elysia marginata</name>
    <dbReference type="NCBI Taxonomy" id="1093978"/>
    <lineage>
        <taxon>Eukaryota</taxon>
        <taxon>Metazoa</taxon>
        <taxon>Spiralia</taxon>
        <taxon>Lophotrochozoa</taxon>
        <taxon>Mollusca</taxon>
        <taxon>Gastropoda</taxon>
        <taxon>Heterobranchia</taxon>
        <taxon>Euthyneura</taxon>
        <taxon>Panpulmonata</taxon>
        <taxon>Sacoglossa</taxon>
        <taxon>Placobranchoidea</taxon>
        <taxon>Plakobranchidae</taxon>
        <taxon>Elysia</taxon>
    </lineage>
</organism>
<keyword evidence="4" id="KW-1185">Reference proteome</keyword>